<sequence>MVVSDRNFTAQLRGGPDHKIFKFDDLGCALHWLKKQTWAEDKKTEIWVTDYQTGEWLDAYKAFYVGGLTTPMDYDLGAIAKAVEGAIDFSKAKAQILATQHSHGGH</sequence>
<accession>A0A1H6FGM5</accession>
<gene>
    <name evidence="1" type="ORF">MBHS_05081</name>
</gene>
<keyword evidence="2" id="KW-1185">Reference proteome</keyword>
<name>A0A1H6FGM5_9GAMM</name>
<evidence type="ECO:0000313" key="1">
    <source>
        <dbReference type="EMBL" id="SEH09187.1"/>
    </source>
</evidence>
<protein>
    <submittedName>
        <fullName evidence="1">Uncharacterized protein</fullName>
    </submittedName>
</protein>
<dbReference type="Proteomes" id="UP000236724">
    <property type="component" value="Unassembled WGS sequence"/>
</dbReference>
<dbReference type="AlphaFoldDB" id="A0A1H6FGM5"/>
<reference evidence="1 2" key="1">
    <citation type="submission" date="2016-10" db="EMBL/GenBank/DDBJ databases">
        <authorList>
            <person name="de Groot N.N."/>
        </authorList>
    </citation>
    <scope>NUCLEOTIDE SEQUENCE [LARGE SCALE GENOMIC DNA]</scope>
    <source>
        <strain evidence="1">MBHS1</strain>
    </source>
</reference>
<organism evidence="1 2">
    <name type="scientific">Candidatus Venteria ishoeyi</name>
    <dbReference type="NCBI Taxonomy" id="1899563"/>
    <lineage>
        <taxon>Bacteria</taxon>
        <taxon>Pseudomonadati</taxon>
        <taxon>Pseudomonadota</taxon>
        <taxon>Gammaproteobacteria</taxon>
        <taxon>Thiotrichales</taxon>
        <taxon>Thiotrichaceae</taxon>
        <taxon>Venteria</taxon>
    </lineage>
</organism>
<evidence type="ECO:0000313" key="2">
    <source>
        <dbReference type="Proteomes" id="UP000236724"/>
    </source>
</evidence>
<proteinExistence type="predicted"/>
<dbReference type="SUPFAM" id="SSF160387">
    <property type="entry name" value="NosL/MerB-like"/>
    <property type="match status" value="1"/>
</dbReference>
<dbReference type="EMBL" id="FMSV02000558">
    <property type="protein sequence ID" value="SEH09187.1"/>
    <property type="molecule type" value="Genomic_DNA"/>
</dbReference>